<evidence type="ECO:0000313" key="1">
    <source>
        <dbReference type="EMBL" id="CAI6100449.1"/>
    </source>
</evidence>
<dbReference type="EMBL" id="CABFNP030001338">
    <property type="protein sequence ID" value="CAI6100449.1"/>
    <property type="molecule type" value="Genomic_DNA"/>
</dbReference>
<reference evidence="1" key="1">
    <citation type="submission" date="2023-01" db="EMBL/GenBank/DDBJ databases">
        <authorList>
            <person name="Piombo E."/>
        </authorList>
    </citation>
    <scope>NUCLEOTIDE SEQUENCE</scope>
</reference>
<dbReference type="AlphaFoldDB" id="A0AA35QEJ0"/>
<gene>
    <name evidence="1" type="ORF">CCHLO57077_00004600</name>
</gene>
<protein>
    <submittedName>
        <fullName evidence="1">Uncharacterized protein</fullName>
    </submittedName>
</protein>
<comment type="caution">
    <text evidence="1">The sequence shown here is derived from an EMBL/GenBank/DDBJ whole genome shotgun (WGS) entry which is preliminary data.</text>
</comment>
<sequence>MKIACDSGSTVRDVLLVKTIKDASCRIPRAEVAQYGGVKERTSYVNLFYELQEGNGETKRETSWCLVEMPGVDQWTRY</sequence>
<dbReference type="Proteomes" id="UP001160390">
    <property type="component" value="Unassembled WGS sequence"/>
</dbReference>
<proteinExistence type="predicted"/>
<keyword evidence="2" id="KW-1185">Reference proteome</keyword>
<evidence type="ECO:0000313" key="2">
    <source>
        <dbReference type="Proteomes" id="UP001160390"/>
    </source>
</evidence>
<organism evidence="1 2">
    <name type="scientific">Clonostachys chloroleuca</name>
    <dbReference type="NCBI Taxonomy" id="1926264"/>
    <lineage>
        <taxon>Eukaryota</taxon>
        <taxon>Fungi</taxon>
        <taxon>Dikarya</taxon>
        <taxon>Ascomycota</taxon>
        <taxon>Pezizomycotina</taxon>
        <taxon>Sordariomycetes</taxon>
        <taxon>Hypocreomycetidae</taxon>
        <taxon>Hypocreales</taxon>
        <taxon>Bionectriaceae</taxon>
        <taxon>Clonostachys</taxon>
    </lineage>
</organism>
<name>A0AA35QEJ0_9HYPO</name>
<accession>A0AA35QEJ0</accession>